<dbReference type="PANTHER" id="PTHR45875:SF1">
    <property type="entry name" value="METHYLTRANSFERASE N6AMT1"/>
    <property type="match status" value="1"/>
</dbReference>
<keyword evidence="4" id="KW-0808">Transferase</keyword>
<dbReference type="InterPro" id="IPR002052">
    <property type="entry name" value="DNA_methylase_N6_adenine_CS"/>
</dbReference>
<keyword evidence="6" id="KW-0539">Nucleus</keyword>
<name>K5WMX9_PHACS</name>
<dbReference type="NCBIfam" id="TIGR00537">
    <property type="entry name" value="hemK_rel_arch"/>
    <property type="match status" value="1"/>
</dbReference>
<evidence type="ECO:0000256" key="6">
    <source>
        <dbReference type="ARBA" id="ARBA00023242"/>
    </source>
</evidence>
<reference evidence="7 8" key="1">
    <citation type="journal article" date="2012" name="BMC Genomics">
        <title>Comparative genomics of the white-rot fungi, Phanerochaete carnosa and P. chrysosporium, to elucidate the genetic basis of the distinct wood types they colonize.</title>
        <authorList>
            <person name="Suzuki H."/>
            <person name="MacDonald J."/>
            <person name="Syed K."/>
            <person name="Salamov A."/>
            <person name="Hori C."/>
            <person name="Aerts A."/>
            <person name="Henrissat B."/>
            <person name="Wiebenga A."/>
            <person name="vanKuyk P.A."/>
            <person name="Barry K."/>
            <person name="Lindquist E."/>
            <person name="LaButti K."/>
            <person name="Lapidus A."/>
            <person name="Lucas S."/>
            <person name="Coutinho P."/>
            <person name="Gong Y."/>
            <person name="Samejima M."/>
            <person name="Mahadevan R."/>
            <person name="Abou-Zaid M."/>
            <person name="de Vries R.P."/>
            <person name="Igarashi K."/>
            <person name="Yadav J.S."/>
            <person name="Grigoriev I.V."/>
            <person name="Master E.R."/>
        </authorList>
    </citation>
    <scope>NUCLEOTIDE SEQUENCE [LARGE SCALE GENOMIC DNA]</scope>
    <source>
        <strain evidence="7 8">HHB-10118-sp</strain>
    </source>
</reference>
<dbReference type="AlphaFoldDB" id="K5WMX9"/>
<proteinExistence type="inferred from homology"/>
<dbReference type="InterPro" id="IPR029063">
    <property type="entry name" value="SAM-dependent_MTases_sf"/>
</dbReference>
<accession>K5WMX9</accession>
<evidence type="ECO:0000256" key="1">
    <source>
        <dbReference type="ARBA" id="ARBA00004123"/>
    </source>
</evidence>
<comment type="similarity">
    <text evidence="2">Belongs to the eukaryotic/archaeal PrmC-related family.</text>
</comment>
<sequence length="216" mass="23573">MIPTPDLSHLTTADYEHVYKPAEDTFILLDALEQDADELRETKPLVCLEIGSGSGCVSSFVGAILGHSCLYLSTDINPHAASCTLRTARQNKTAVDPIVASLAGPVRTRLHRSIDLLIFNPPYVPTFDEEAYGAQSTAGIAGAWAGGRDGMQVTDALLDDLDNLLSPTGLFYLVAVKQNDVPGIRSRMEQESGFRSEVVLQRRAGREHLFVVRFTR</sequence>
<dbReference type="GeneID" id="18909025"/>
<dbReference type="OrthoDB" id="406152at2759"/>
<organism evidence="7 8">
    <name type="scientific">Phanerochaete carnosa (strain HHB-10118-sp)</name>
    <name type="common">White-rot fungus</name>
    <name type="synonym">Peniophora carnosa</name>
    <dbReference type="NCBI Taxonomy" id="650164"/>
    <lineage>
        <taxon>Eukaryota</taxon>
        <taxon>Fungi</taxon>
        <taxon>Dikarya</taxon>
        <taxon>Basidiomycota</taxon>
        <taxon>Agaricomycotina</taxon>
        <taxon>Agaricomycetes</taxon>
        <taxon>Polyporales</taxon>
        <taxon>Phanerochaetaceae</taxon>
        <taxon>Phanerochaete</taxon>
    </lineage>
</organism>
<dbReference type="PROSITE" id="PS00092">
    <property type="entry name" value="N6_MTASE"/>
    <property type="match status" value="1"/>
</dbReference>
<dbReference type="InterPro" id="IPR004557">
    <property type="entry name" value="PrmC-related"/>
</dbReference>
<dbReference type="InParanoid" id="K5WMX9"/>
<protein>
    <submittedName>
        <fullName evidence="7">Uncharacterized protein</fullName>
    </submittedName>
</protein>
<dbReference type="GO" id="GO:0032259">
    <property type="term" value="P:methylation"/>
    <property type="evidence" value="ECO:0007669"/>
    <property type="project" value="UniProtKB-KW"/>
</dbReference>
<dbReference type="Gene3D" id="3.40.50.150">
    <property type="entry name" value="Vaccinia Virus protein VP39"/>
    <property type="match status" value="1"/>
</dbReference>
<dbReference type="GO" id="GO:0008757">
    <property type="term" value="F:S-adenosylmethionine-dependent methyltransferase activity"/>
    <property type="evidence" value="ECO:0007669"/>
    <property type="project" value="TreeGrafter"/>
</dbReference>
<dbReference type="RefSeq" id="XP_007390231.1">
    <property type="nucleotide sequence ID" value="XM_007390169.1"/>
</dbReference>
<comment type="subcellular location">
    <subcellularLocation>
        <location evidence="1">Nucleus</location>
    </subcellularLocation>
</comment>
<keyword evidence="8" id="KW-1185">Reference proteome</keyword>
<evidence type="ECO:0000313" key="8">
    <source>
        <dbReference type="Proteomes" id="UP000008370"/>
    </source>
</evidence>
<dbReference type="STRING" id="650164.K5WMX9"/>
<dbReference type="KEGG" id="pco:PHACADRAFT_155889"/>
<dbReference type="GO" id="GO:0008276">
    <property type="term" value="F:protein methyltransferase activity"/>
    <property type="evidence" value="ECO:0007669"/>
    <property type="project" value="TreeGrafter"/>
</dbReference>
<dbReference type="Proteomes" id="UP000008370">
    <property type="component" value="Unassembled WGS sequence"/>
</dbReference>
<evidence type="ECO:0000313" key="7">
    <source>
        <dbReference type="EMBL" id="EKM60785.1"/>
    </source>
</evidence>
<dbReference type="FunFam" id="3.40.50.150:FF:000077">
    <property type="entry name" value="HemK methyltransferase family member 2"/>
    <property type="match status" value="1"/>
</dbReference>
<dbReference type="GO" id="GO:0003676">
    <property type="term" value="F:nucleic acid binding"/>
    <property type="evidence" value="ECO:0007669"/>
    <property type="project" value="InterPro"/>
</dbReference>
<dbReference type="SUPFAM" id="SSF53335">
    <property type="entry name" value="S-adenosyl-L-methionine-dependent methyltransferases"/>
    <property type="match status" value="1"/>
</dbReference>
<evidence type="ECO:0000256" key="3">
    <source>
        <dbReference type="ARBA" id="ARBA00022603"/>
    </source>
</evidence>
<dbReference type="PANTHER" id="PTHR45875">
    <property type="entry name" value="METHYLTRANSFERASE N6AMT1"/>
    <property type="match status" value="1"/>
</dbReference>
<gene>
    <name evidence="7" type="ORF">PHACADRAFT_155889</name>
</gene>
<dbReference type="GO" id="GO:0035657">
    <property type="term" value="C:eRF1 methyltransferase complex"/>
    <property type="evidence" value="ECO:0007669"/>
    <property type="project" value="TreeGrafter"/>
</dbReference>
<dbReference type="FunCoup" id="K5WMX9">
    <property type="interactions" value="116"/>
</dbReference>
<keyword evidence="3" id="KW-0489">Methyltransferase</keyword>
<dbReference type="EMBL" id="JH930468">
    <property type="protein sequence ID" value="EKM60785.1"/>
    <property type="molecule type" value="Genomic_DNA"/>
</dbReference>
<evidence type="ECO:0000256" key="4">
    <source>
        <dbReference type="ARBA" id="ARBA00022679"/>
    </source>
</evidence>
<evidence type="ECO:0000256" key="5">
    <source>
        <dbReference type="ARBA" id="ARBA00022691"/>
    </source>
</evidence>
<keyword evidence="5" id="KW-0949">S-adenosyl-L-methionine</keyword>
<dbReference type="GO" id="GO:0005634">
    <property type="term" value="C:nucleus"/>
    <property type="evidence" value="ECO:0007669"/>
    <property type="project" value="UniProtKB-SubCell"/>
</dbReference>
<evidence type="ECO:0000256" key="2">
    <source>
        <dbReference type="ARBA" id="ARBA00006149"/>
    </source>
</evidence>
<dbReference type="HOGENOM" id="CLU_018398_6_0_1"/>
<dbReference type="InterPro" id="IPR052190">
    <property type="entry name" value="Euk-Arch_PrmC-MTase"/>
</dbReference>